<keyword evidence="2" id="KW-0812">Transmembrane</keyword>
<evidence type="ECO:0000313" key="5">
    <source>
        <dbReference type="Proteomes" id="UP001179121"/>
    </source>
</evidence>
<dbReference type="InterPro" id="IPR029058">
    <property type="entry name" value="AB_hydrolase_fold"/>
</dbReference>
<dbReference type="Proteomes" id="UP001179121">
    <property type="component" value="Chromosome"/>
</dbReference>
<keyword evidence="5" id="KW-1185">Reference proteome</keyword>
<gene>
    <name evidence="4" type="ORF">DNFV4_01761</name>
</gene>
<dbReference type="InterPro" id="IPR049492">
    <property type="entry name" value="BD-FAE-like_dom"/>
</dbReference>
<evidence type="ECO:0000256" key="2">
    <source>
        <dbReference type="SAM" id="Phobius"/>
    </source>
</evidence>
<keyword evidence="2" id="KW-0472">Membrane</keyword>
<dbReference type="Gene3D" id="3.40.50.1820">
    <property type="entry name" value="alpha/beta hydrolase"/>
    <property type="match status" value="1"/>
</dbReference>
<dbReference type="Pfam" id="PF20434">
    <property type="entry name" value="BD-FAE"/>
    <property type="match status" value="1"/>
</dbReference>
<name>A0AA86MYC3_9BACT</name>
<feature type="domain" description="BD-FAE-like" evidence="3">
    <location>
        <begin position="161"/>
        <end position="346"/>
    </location>
</feature>
<dbReference type="RefSeq" id="WP_289268266.1">
    <property type="nucleotide sequence ID" value="NZ_OX365700.1"/>
</dbReference>
<organism evidence="4 5">
    <name type="scientific">Nitrospira tepida</name>
    <dbReference type="NCBI Taxonomy" id="2973512"/>
    <lineage>
        <taxon>Bacteria</taxon>
        <taxon>Pseudomonadati</taxon>
        <taxon>Nitrospirota</taxon>
        <taxon>Nitrospiria</taxon>
        <taxon>Nitrospirales</taxon>
        <taxon>Nitrospiraceae</taxon>
        <taxon>Nitrospira</taxon>
    </lineage>
</organism>
<dbReference type="GO" id="GO:0016787">
    <property type="term" value="F:hydrolase activity"/>
    <property type="evidence" value="ECO:0007669"/>
    <property type="project" value="UniProtKB-KW"/>
</dbReference>
<dbReference type="KEGG" id="nti:DNFV4_01761"/>
<feature type="transmembrane region" description="Helical" evidence="2">
    <location>
        <begin position="61"/>
        <end position="82"/>
    </location>
</feature>
<proteinExistence type="predicted"/>
<evidence type="ECO:0000259" key="3">
    <source>
        <dbReference type="Pfam" id="PF20434"/>
    </source>
</evidence>
<protein>
    <submittedName>
        <fullName evidence="4">Abhydrolase_3 domain-containing protein</fullName>
    </submittedName>
</protein>
<keyword evidence="1" id="KW-0378">Hydrolase</keyword>
<dbReference type="AlphaFoldDB" id="A0AA86MYC3"/>
<evidence type="ECO:0000256" key="1">
    <source>
        <dbReference type="ARBA" id="ARBA00022801"/>
    </source>
</evidence>
<keyword evidence="2" id="KW-1133">Transmembrane helix</keyword>
<sequence>MGRLLWGLLCVAVGVLTLLPPLNRPLWIVSLAGTEWGYWFLIPVLLLWLPGWRGSAMSRMGACLGLFALVLLIAPVFKAWAYGKVLKADMAVAMGHIAPRANAEHPARGAPLVWQDLFRGVSLPQVESYAMSYAKRGEDVVLEVDLYRPPGNAPGSGEPIRRPLVIVLHDGNWESGSRTEQMNLNVYLTNHGYAVAAIDYRLGSSAPYPAALDDLFDAIQYLKGQALSVGFDSRRIILLGRGSGAQLALLAAYRRVDPAIVGVIALYPPTDLGYWYLNPGSQAVVDVRRVLQSHLGVAFEMVGARPLYESASPRTFANGAPPTLLIHGLRDPVIPSAQSDRLAERLHQLRVPHVYVKLPWATHGCDSNFHGPCGQVTTYAIERFLSFVAP</sequence>
<accession>A0AA86MYC3</accession>
<dbReference type="SUPFAM" id="SSF53474">
    <property type="entry name" value="alpha/beta-Hydrolases"/>
    <property type="match status" value="1"/>
</dbReference>
<dbReference type="InterPro" id="IPR050300">
    <property type="entry name" value="GDXG_lipolytic_enzyme"/>
</dbReference>
<evidence type="ECO:0000313" key="4">
    <source>
        <dbReference type="EMBL" id="CAI4031338.1"/>
    </source>
</evidence>
<dbReference type="EMBL" id="OX365700">
    <property type="protein sequence ID" value="CAI4031338.1"/>
    <property type="molecule type" value="Genomic_DNA"/>
</dbReference>
<feature type="transmembrane region" description="Helical" evidence="2">
    <location>
        <begin position="27"/>
        <end position="49"/>
    </location>
</feature>
<dbReference type="PANTHER" id="PTHR48081">
    <property type="entry name" value="AB HYDROLASE SUPERFAMILY PROTEIN C4A8.06C"/>
    <property type="match status" value="1"/>
</dbReference>
<reference evidence="4" key="1">
    <citation type="submission" date="2022-10" db="EMBL/GenBank/DDBJ databases">
        <authorList>
            <person name="Koch H."/>
        </authorList>
    </citation>
    <scope>NUCLEOTIDE SEQUENCE</scope>
    <source>
        <strain evidence="4">DNF</strain>
    </source>
</reference>